<reference evidence="2" key="1">
    <citation type="submission" date="2021-04" db="EMBL/GenBank/DDBJ databases">
        <authorList>
            <consortium name="Molecular Ecology Group"/>
        </authorList>
    </citation>
    <scope>NUCLEOTIDE SEQUENCE</scope>
</reference>
<gene>
    <name evidence="2" type="ORF">CUNI_LOCUS68</name>
</gene>
<protein>
    <submittedName>
        <fullName evidence="2">Uncharacterized protein</fullName>
    </submittedName>
</protein>
<dbReference type="SUPFAM" id="SSF103473">
    <property type="entry name" value="MFS general substrate transporter"/>
    <property type="match status" value="1"/>
</dbReference>
<feature type="transmembrane region" description="Helical" evidence="1">
    <location>
        <begin position="30"/>
        <end position="51"/>
    </location>
</feature>
<evidence type="ECO:0000313" key="3">
    <source>
        <dbReference type="Proteomes" id="UP000678393"/>
    </source>
</evidence>
<feature type="non-terminal residue" evidence="2">
    <location>
        <position position="153"/>
    </location>
</feature>
<sequence>FNSGVMGAMILLGNVSGAIAGTSFTHIGVLSMYAIMIAILVVCVLVTTFSISETQGKPDLIPQPLSCRLIFIGFWAPLKEHDFRWVFITRFLMQQGVATITGFLEYWLNDMIPLPYCWSAATSVALLLLPLLFAASLSSVVFGIISDKTGYRK</sequence>
<keyword evidence="3" id="KW-1185">Reference proteome</keyword>
<dbReference type="Gene3D" id="1.20.1250.20">
    <property type="entry name" value="MFS general substrate transporter like domains"/>
    <property type="match status" value="1"/>
</dbReference>
<dbReference type="PANTHER" id="PTHR23528:SF1">
    <property type="entry name" value="MAJOR FACILITATOR SUPERFAMILY (MFS) PROFILE DOMAIN-CONTAINING PROTEIN"/>
    <property type="match status" value="1"/>
</dbReference>
<keyword evidence="1" id="KW-1133">Transmembrane helix</keyword>
<dbReference type="OrthoDB" id="28755at2759"/>
<feature type="transmembrane region" description="Helical" evidence="1">
    <location>
        <begin position="120"/>
        <end position="145"/>
    </location>
</feature>
<feature type="non-terminal residue" evidence="2">
    <location>
        <position position="1"/>
    </location>
</feature>
<evidence type="ECO:0000256" key="1">
    <source>
        <dbReference type="SAM" id="Phobius"/>
    </source>
</evidence>
<name>A0A8S3YHR6_9EUPU</name>
<dbReference type="EMBL" id="CAJHNH020000002">
    <property type="protein sequence ID" value="CAG5114510.1"/>
    <property type="molecule type" value="Genomic_DNA"/>
</dbReference>
<keyword evidence="1" id="KW-0472">Membrane</keyword>
<dbReference type="AlphaFoldDB" id="A0A8S3YHR6"/>
<dbReference type="PANTHER" id="PTHR23528">
    <property type="match status" value="1"/>
</dbReference>
<proteinExistence type="predicted"/>
<accession>A0A8S3YHR6</accession>
<feature type="transmembrane region" description="Helical" evidence="1">
    <location>
        <begin position="87"/>
        <end position="108"/>
    </location>
</feature>
<comment type="caution">
    <text evidence="2">The sequence shown here is derived from an EMBL/GenBank/DDBJ whole genome shotgun (WGS) entry which is preliminary data.</text>
</comment>
<organism evidence="2 3">
    <name type="scientific">Candidula unifasciata</name>
    <dbReference type="NCBI Taxonomy" id="100452"/>
    <lineage>
        <taxon>Eukaryota</taxon>
        <taxon>Metazoa</taxon>
        <taxon>Spiralia</taxon>
        <taxon>Lophotrochozoa</taxon>
        <taxon>Mollusca</taxon>
        <taxon>Gastropoda</taxon>
        <taxon>Heterobranchia</taxon>
        <taxon>Euthyneura</taxon>
        <taxon>Panpulmonata</taxon>
        <taxon>Eupulmonata</taxon>
        <taxon>Stylommatophora</taxon>
        <taxon>Helicina</taxon>
        <taxon>Helicoidea</taxon>
        <taxon>Geomitridae</taxon>
        <taxon>Candidula</taxon>
    </lineage>
</organism>
<dbReference type="Proteomes" id="UP000678393">
    <property type="component" value="Unassembled WGS sequence"/>
</dbReference>
<dbReference type="InterPro" id="IPR036259">
    <property type="entry name" value="MFS_trans_sf"/>
</dbReference>
<evidence type="ECO:0000313" key="2">
    <source>
        <dbReference type="EMBL" id="CAG5114510.1"/>
    </source>
</evidence>
<keyword evidence="1" id="KW-0812">Transmembrane</keyword>